<keyword evidence="4" id="KW-0997">Cell inner membrane</keyword>
<name>A0ABY4W7B8_9PROT</name>
<proteinExistence type="inferred from homology"/>
<dbReference type="EMBL" id="CP098747">
    <property type="protein sequence ID" value="USG62699.1"/>
    <property type="molecule type" value="Genomic_DNA"/>
</dbReference>
<keyword evidence="9" id="KW-0131">Cell cycle</keyword>
<keyword evidence="3" id="KW-1003">Cell membrane</keyword>
<sequence length="156" mass="17187">MDNNHFTAFTGKGRRRRHQQMSEINVTPFVDVMLVLLIVFMVTAPLLTVGVPLDLPNTKSTTVQGNDEPLVISVDSAGLVYLEDTVIELENLVPKLQAVTGAKQDQRIFVRGDTNVAYGRVLQVMGEIQSAGFKRVAMVSSSKPDTKADTQKDKKQ</sequence>
<evidence type="ECO:0000256" key="5">
    <source>
        <dbReference type="ARBA" id="ARBA00022618"/>
    </source>
</evidence>
<evidence type="ECO:0000256" key="11">
    <source>
        <dbReference type="SAM" id="Phobius"/>
    </source>
</evidence>
<evidence type="ECO:0000313" key="12">
    <source>
        <dbReference type="EMBL" id="USG62699.1"/>
    </source>
</evidence>
<evidence type="ECO:0000256" key="10">
    <source>
        <dbReference type="RuleBase" id="RU003879"/>
    </source>
</evidence>
<evidence type="ECO:0000256" key="2">
    <source>
        <dbReference type="ARBA" id="ARBA00005811"/>
    </source>
</evidence>
<organism evidence="12 13">
    <name type="scientific">Sneathiella marina</name>
    <dbReference type="NCBI Taxonomy" id="2950108"/>
    <lineage>
        <taxon>Bacteria</taxon>
        <taxon>Pseudomonadati</taxon>
        <taxon>Pseudomonadota</taxon>
        <taxon>Alphaproteobacteria</taxon>
        <taxon>Sneathiellales</taxon>
        <taxon>Sneathiellaceae</taxon>
        <taxon>Sneathiella</taxon>
    </lineage>
</organism>
<gene>
    <name evidence="12" type="primary">tolR</name>
    <name evidence="12" type="ORF">NBZ79_06875</name>
</gene>
<dbReference type="InterPro" id="IPR014168">
    <property type="entry name" value="Tol-Pal_TolR"/>
</dbReference>
<dbReference type="InterPro" id="IPR003400">
    <property type="entry name" value="ExbD"/>
</dbReference>
<reference evidence="12" key="1">
    <citation type="submission" date="2022-06" db="EMBL/GenBank/DDBJ databases">
        <title>Sneathiella actinostolidae sp. nov., isolated from a sea anemonein the Western Pacific Ocean.</title>
        <authorList>
            <person name="Wei M.J."/>
        </authorList>
    </citation>
    <scope>NUCLEOTIDE SEQUENCE</scope>
    <source>
        <strain evidence="12">PHK-P5</strain>
    </source>
</reference>
<keyword evidence="7 11" id="KW-1133">Transmembrane helix</keyword>
<keyword evidence="13" id="KW-1185">Reference proteome</keyword>
<keyword evidence="10" id="KW-0813">Transport</keyword>
<protein>
    <submittedName>
        <fullName evidence="12">Protein TolR</fullName>
    </submittedName>
</protein>
<evidence type="ECO:0000256" key="7">
    <source>
        <dbReference type="ARBA" id="ARBA00022989"/>
    </source>
</evidence>
<evidence type="ECO:0000313" key="13">
    <source>
        <dbReference type="Proteomes" id="UP001056291"/>
    </source>
</evidence>
<keyword evidence="6 10" id="KW-0812">Transmembrane</keyword>
<accession>A0ABY4W7B8</accession>
<dbReference type="NCBIfam" id="TIGR02801">
    <property type="entry name" value="tolR"/>
    <property type="match status" value="1"/>
</dbReference>
<dbReference type="Gene3D" id="3.30.420.270">
    <property type="match status" value="1"/>
</dbReference>
<keyword evidence="5" id="KW-0132">Cell division</keyword>
<dbReference type="PANTHER" id="PTHR30558:SF7">
    <property type="entry name" value="TOL-PAL SYSTEM PROTEIN TOLR"/>
    <property type="match status" value="1"/>
</dbReference>
<keyword evidence="8 11" id="KW-0472">Membrane</keyword>
<dbReference type="PANTHER" id="PTHR30558">
    <property type="entry name" value="EXBD MEMBRANE COMPONENT OF PMF-DRIVEN MACROMOLECULE IMPORT SYSTEM"/>
    <property type="match status" value="1"/>
</dbReference>
<dbReference type="Pfam" id="PF02472">
    <property type="entry name" value="ExbD"/>
    <property type="match status" value="1"/>
</dbReference>
<keyword evidence="10" id="KW-0653">Protein transport</keyword>
<evidence type="ECO:0000256" key="6">
    <source>
        <dbReference type="ARBA" id="ARBA00022692"/>
    </source>
</evidence>
<feature type="transmembrane region" description="Helical" evidence="11">
    <location>
        <begin position="24"/>
        <end position="47"/>
    </location>
</feature>
<evidence type="ECO:0000256" key="1">
    <source>
        <dbReference type="ARBA" id="ARBA00004162"/>
    </source>
</evidence>
<evidence type="ECO:0000256" key="8">
    <source>
        <dbReference type="ARBA" id="ARBA00023136"/>
    </source>
</evidence>
<comment type="similarity">
    <text evidence="2 10">Belongs to the ExbD/TolR family.</text>
</comment>
<comment type="subcellular location">
    <subcellularLocation>
        <location evidence="1">Cell membrane</location>
        <topology evidence="1">Single-pass membrane protein</topology>
    </subcellularLocation>
    <subcellularLocation>
        <location evidence="10">Cell membrane</location>
        <topology evidence="10">Single-pass type II membrane protein</topology>
    </subcellularLocation>
</comment>
<dbReference type="Proteomes" id="UP001056291">
    <property type="component" value="Chromosome"/>
</dbReference>
<dbReference type="RefSeq" id="WP_251936712.1">
    <property type="nucleotide sequence ID" value="NZ_CP098747.1"/>
</dbReference>
<evidence type="ECO:0000256" key="3">
    <source>
        <dbReference type="ARBA" id="ARBA00022475"/>
    </source>
</evidence>
<evidence type="ECO:0000256" key="9">
    <source>
        <dbReference type="ARBA" id="ARBA00023306"/>
    </source>
</evidence>
<evidence type="ECO:0000256" key="4">
    <source>
        <dbReference type="ARBA" id="ARBA00022519"/>
    </source>
</evidence>